<dbReference type="PANTHER" id="PTHR33667">
    <property type="entry name" value="SI:DKEY-57N24.6"/>
    <property type="match status" value="1"/>
</dbReference>
<feature type="region of interest" description="Disordered" evidence="1">
    <location>
        <begin position="662"/>
        <end position="698"/>
    </location>
</feature>
<comment type="caution">
    <text evidence="3">The sequence shown here is derived from an EMBL/GenBank/DDBJ whole genome shotgun (WGS) entry which is preliminary data.</text>
</comment>
<feature type="domain" description="DUF4550" evidence="2">
    <location>
        <begin position="74"/>
        <end position="172"/>
    </location>
</feature>
<dbReference type="EMBL" id="JXXN02000872">
    <property type="protein sequence ID" value="THD26078.1"/>
    <property type="molecule type" value="Genomic_DNA"/>
</dbReference>
<protein>
    <recommendedName>
        <fullName evidence="2">DUF4550 domain-containing protein</fullName>
    </recommendedName>
</protein>
<accession>A0A4E0RV36</accession>
<dbReference type="PANTHER" id="PTHR33667:SF7">
    <property type="entry name" value="RIKEN CDNA 1810020O05 GENE"/>
    <property type="match status" value="1"/>
</dbReference>
<dbReference type="Pfam" id="PF15084">
    <property type="entry name" value="DUF4550"/>
    <property type="match status" value="1"/>
</dbReference>
<reference evidence="3" key="1">
    <citation type="submission" date="2019-03" db="EMBL/GenBank/DDBJ databases">
        <title>Improved annotation for the trematode Fasciola hepatica.</title>
        <authorList>
            <person name="Choi Y.-J."/>
            <person name="Martin J."/>
            <person name="Mitreva M."/>
        </authorList>
    </citation>
    <scope>NUCLEOTIDE SEQUENCE [LARGE SCALE GENOMIC DNA]</scope>
</reference>
<evidence type="ECO:0000256" key="1">
    <source>
        <dbReference type="SAM" id="MobiDB-lite"/>
    </source>
</evidence>
<proteinExistence type="predicted"/>
<dbReference type="AlphaFoldDB" id="A0A4E0RV36"/>
<evidence type="ECO:0000313" key="4">
    <source>
        <dbReference type="Proteomes" id="UP000230066"/>
    </source>
</evidence>
<evidence type="ECO:0000259" key="2">
    <source>
        <dbReference type="Pfam" id="PF15084"/>
    </source>
</evidence>
<gene>
    <name evidence="3" type="ORF">D915_003234</name>
</gene>
<dbReference type="Proteomes" id="UP000230066">
    <property type="component" value="Unassembled WGS sequence"/>
</dbReference>
<sequence length="1039" mass="117517">MNANIPQIVRLRGETRLPRKSSAVIFRNFPRTFYLTFAISVDPCKFVASATPSDKKATTNARRKSEVTSGNPLYFRLEYALDTEKSMLFSTDVVVFSASMAKLYPTGVAPQSTSPWNDGKRLWILWSEQIILNCTNDRIEDFWRLCEAGGIHVKCWDKREKCAIQTRFDRPRSLLQNATPCSSQEGYGNTVYEIIKKIRSFTRDCDVCKVQNSEEISSTIVLNEVQTSVTEDNEIPTIIKQAAHSSPSVVDKTLSRPPRTSGRIKKGNLLNNEHTGPATTTTTTPSMTGMTVSVGSTPDQLNDRLGCACLVLNAGHLFRALPPAMISAYVPYESVNKSVLSSQTTMPIRCSTRFNDSVEFEDLLVGLELDGPLLTAEQRELFRPLVIQVNSIKGLPLGSYPSWDSMNQLCKPLTLSWQFGDLPRYRSRCYTHSNTVHMDELQVILMGLLPVGKFRELLQSRSLVVDVYDRIPIQSTSKSDWKLRQQQGGTCGSGTYGTEPNDDQFGYVQTNLETIQKLDTSGEMKDTFTVDQYPSGRVVVDLREMIILEQPVLNCTYSVTPLSATTIDLQTVRRTASENPRKTRREYVGYVDTGCTLSVRIELNANLDNWKRLEELQTGGIQRFVFIVQVGEAELNTRNHCNQLLQEIQKFVIDASGDNFMLDQSSNGTTNTSETQGSEYAQKTTEFPSSGHSASSNGKISARIKDGLLTGFHLNDGEFDFIILEATKSGVSRKLEQLIESFLSRGIDDVNQHVRILYNSELLFTEHLYWHADWALTPIELMVHMNELIRQPLFHIRDLVPRLAYCAVERLQMIRKTCHSLIDIARADLFPSTDMIEALRDEFGIPTILTSKVCSRGSTTGRDAIYEKEATDGHPNHIHTGQPVSAPDELKRPWTNYVGRQPISSRNRTCATSFTKMFRSMTTMSDSTFTYSVQRLNCTESAKWELLITVLNPHKRYTYCQDYLHSGEFPAEVDPMDWPSVLRKSEMDFQCDSLLSKKRKPRWSAFQPKLEHAKERVNFKARIQKKLDEGRLSSPDLRV</sequence>
<dbReference type="InterPro" id="IPR027876">
    <property type="entry name" value="DUF4550"/>
</dbReference>
<organism evidence="3 4">
    <name type="scientific">Fasciola hepatica</name>
    <name type="common">Liver fluke</name>
    <dbReference type="NCBI Taxonomy" id="6192"/>
    <lineage>
        <taxon>Eukaryota</taxon>
        <taxon>Metazoa</taxon>
        <taxon>Spiralia</taxon>
        <taxon>Lophotrochozoa</taxon>
        <taxon>Platyhelminthes</taxon>
        <taxon>Trematoda</taxon>
        <taxon>Digenea</taxon>
        <taxon>Plagiorchiida</taxon>
        <taxon>Echinostomata</taxon>
        <taxon>Echinostomatoidea</taxon>
        <taxon>Fasciolidae</taxon>
        <taxon>Fasciola</taxon>
    </lineage>
</organism>
<evidence type="ECO:0000313" key="3">
    <source>
        <dbReference type="EMBL" id="THD26078.1"/>
    </source>
</evidence>
<name>A0A4E0RV36_FASHE</name>
<feature type="compositionally biased region" description="Low complexity" evidence="1">
    <location>
        <begin position="275"/>
        <end position="289"/>
    </location>
</feature>
<feature type="region of interest" description="Disordered" evidence="1">
    <location>
        <begin position="246"/>
        <end position="289"/>
    </location>
</feature>
<keyword evidence="4" id="KW-1185">Reference proteome</keyword>